<keyword evidence="5 12" id="KW-0418">Kinase</keyword>
<dbReference type="CDD" id="cd00130">
    <property type="entry name" value="PAS"/>
    <property type="match status" value="1"/>
</dbReference>
<dbReference type="CDD" id="cd00156">
    <property type="entry name" value="REC"/>
    <property type="match status" value="1"/>
</dbReference>
<dbReference type="SMART" id="SM00387">
    <property type="entry name" value="HATPase_c"/>
    <property type="match status" value="1"/>
</dbReference>
<dbReference type="GO" id="GO:0000155">
    <property type="term" value="F:phosphorelay sensor kinase activity"/>
    <property type="evidence" value="ECO:0007669"/>
    <property type="project" value="InterPro"/>
</dbReference>
<dbReference type="KEGG" id="hut:Huta_0261"/>
<comment type="catalytic activity">
    <reaction evidence="1">
        <text>ATP + protein L-histidine = ADP + protein N-phospho-L-histidine.</text>
        <dbReference type="EC" id="2.7.13.3"/>
    </reaction>
</comment>
<dbReference type="CDD" id="cd00082">
    <property type="entry name" value="HisKA"/>
    <property type="match status" value="1"/>
</dbReference>
<evidence type="ECO:0000256" key="2">
    <source>
        <dbReference type="ARBA" id="ARBA00012438"/>
    </source>
</evidence>
<protein>
    <recommendedName>
        <fullName evidence="2">histidine kinase</fullName>
        <ecNumber evidence="2">2.7.13.3</ecNumber>
    </recommendedName>
</protein>
<keyword evidence="3" id="KW-0597">Phosphoprotein</keyword>
<feature type="domain" description="Response regulatory" evidence="10">
    <location>
        <begin position="6"/>
        <end position="122"/>
    </location>
</feature>
<evidence type="ECO:0000256" key="6">
    <source>
        <dbReference type="ARBA" id="ARBA00023012"/>
    </source>
</evidence>
<evidence type="ECO:0000256" key="8">
    <source>
        <dbReference type="SAM" id="MobiDB-lite"/>
    </source>
</evidence>
<dbReference type="InterPro" id="IPR050736">
    <property type="entry name" value="Sensor_HK_Regulatory"/>
</dbReference>
<dbReference type="PANTHER" id="PTHR43711:SF1">
    <property type="entry name" value="HISTIDINE KINASE 1"/>
    <property type="match status" value="1"/>
</dbReference>
<dbReference type="SUPFAM" id="SSF55785">
    <property type="entry name" value="PYP-like sensor domain (PAS domain)"/>
    <property type="match status" value="1"/>
</dbReference>
<dbReference type="SMART" id="SM00065">
    <property type="entry name" value="GAF"/>
    <property type="match status" value="1"/>
</dbReference>
<dbReference type="SUPFAM" id="SSF52172">
    <property type="entry name" value="CheY-like"/>
    <property type="match status" value="1"/>
</dbReference>
<keyword evidence="4" id="KW-0808">Transferase</keyword>
<dbReference type="PANTHER" id="PTHR43711">
    <property type="entry name" value="TWO-COMPONENT HISTIDINE KINASE"/>
    <property type="match status" value="1"/>
</dbReference>
<dbReference type="eggNOG" id="arCOG02369">
    <property type="taxonomic scope" value="Archaea"/>
</dbReference>
<dbReference type="Gene3D" id="1.10.287.130">
    <property type="match status" value="1"/>
</dbReference>
<dbReference type="InterPro" id="IPR011006">
    <property type="entry name" value="CheY-like_superfamily"/>
</dbReference>
<dbReference type="InterPro" id="IPR003661">
    <property type="entry name" value="HisK_dim/P_dom"/>
</dbReference>
<evidence type="ECO:0000256" key="1">
    <source>
        <dbReference type="ARBA" id="ARBA00000085"/>
    </source>
</evidence>
<dbReference type="Proteomes" id="UP000002071">
    <property type="component" value="Chromosome"/>
</dbReference>
<dbReference type="SMART" id="SM00091">
    <property type="entry name" value="PAS"/>
    <property type="match status" value="1"/>
</dbReference>
<proteinExistence type="predicted"/>
<gene>
    <name evidence="12" type="ordered locus">Huta_0261</name>
</gene>
<dbReference type="Pfam" id="PF00512">
    <property type="entry name" value="HisKA"/>
    <property type="match status" value="1"/>
</dbReference>
<dbReference type="PROSITE" id="PS50109">
    <property type="entry name" value="HIS_KIN"/>
    <property type="match status" value="1"/>
</dbReference>
<dbReference type="GeneID" id="8382524"/>
<evidence type="ECO:0000256" key="3">
    <source>
        <dbReference type="ARBA" id="ARBA00022553"/>
    </source>
</evidence>
<dbReference type="SUPFAM" id="SSF55781">
    <property type="entry name" value="GAF domain-like"/>
    <property type="match status" value="1"/>
</dbReference>
<dbReference type="EC" id="2.7.13.3" evidence="2"/>
<dbReference type="PROSITE" id="PS50110">
    <property type="entry name" value="RESPONSE_REGULATORY"/>
    <property type="match status" value="1"/>
</dbReference>
<reference evidence="12 13" key="1">
    <citation type="journal article" date="2009" name="Stand. Genomic Sci.">
        <title>Complete genome sequence of Halorhabdus utahensis type strain (AX-2).</title>
        <authorList>
            <person name="Anderson I."/>
            <person name="Tindall B.J."/>
            <person name="Pomrenke H."/>
            <person name="Goker M."/>
            <person name="Lapidus A."/>
            <person name="Nolan M."/>
            <person name="Copeland A."/>
            <person name="Glavina Del Rio T."/>
            <person name="Chen F."/>
            <person name="Tice H."/>
            <person name="Cheng J.F."/>
            <person name="Lucas S."/>
            <person name="Chertkov O."/>
            <person name="Bruce D."/>
            <person name="Brettin T."/>
            <person name="Detter J.C."/>
            <person name="Han C."/>
            <person name="Goodwin L."/>
            <person name="Land M."/>
            <person name="Hauser L."/>
            <person name="Chang Y.J."/>
            <person name="Jeffries C.D."/>
            <person name="Pitluck S."/>
            <person name="Pati A."/>
            <person name="Mavromatis K."/>
            <person name="Ivanova N."/>
            <person name="Ovchinnikova G."/>
            <person name="Chen A."/>
            <person name="Palaniappan K."/>
            <person name="Chain P."/>
            <person name="Rohde M."/>
            <person name="Bristow J."/>
            <person name="Eisen J.A."/>
            <person name="Markowitz V."/>
            <person name="Hugenholtz P."/>
            <person name="Kyrpides N.C."/>
            <person name="Klenk H.P."/>
        </authorList>
    </citation>
    <scope>NUCLEOTIDE SEQUENCE [LARGE SCALE GENOMIC DNA]</scope>
    <source>
        <strain evidence="13">DSM 12940 / JCM 11049 / AX-2</strain>
    </source>
</reference>
<dbReference type="PROSITE" id="PS50112">
    <property type="entry name" value="PAS"/>
    <property type="match status" value="1"/>
</dbReference>
<dbReference type="CDD" id="cd00075">
    <property type="entry name" value="HATPase"/>
    <property type="match status" value="1"/>
</dbReference>
<dbReference type="InterPro" id="IPR029016">
    <property type="entry name" value="GAF-like_dom_sf"/>
</dbReference>
<dbReference type="InterPro" id="IPR000014">
    <property type="entry name" value="PAS"/>
</dbReference>
<dbReference type="PRINTS" id="PR00344">
    <property type="entry name" value="BCTRLSENSOR"/>
</dbReference>
<dbReference type="Gene3D" id="3.30.450.40">
    <property type="match status" value="1"/>
</dbReference>
<evidence type="ECO:0000259" key="11">
    <source>
        <dbReference type="PROSITE" id="PS50112"/>
    </source>
</evidence>
<dbReference type="NCBIfam" id="TIGR00229">
    <property type="entry name" value="sensory_box"/>
    <property type="match status" value="1"/>
</dbReference>
<dbReference type="SUPFAM" id="SSF47384">
    <property type="entry name" value="Homodimeric domain of signal transducing histidine kinase"/>
    <property type="match status" value="1"/>
</dbReference>
<dbReference type="InterPro" id="IPR036890">
    <property type="entry name" value="HATPase_C_sf"/>
</dbReference>
<dbReference type="Gene3D" id="3.30.450.20">
    <property type="entry name" value="PAS domain"/>
    <property type="match status" value="1"/>
</dbReference>
<evidence type="ECO:0000256" key="7">
    <source>
        <dbReference type="PROSITE-ProRule" id="PRU00169"/>
    </source>
</evidence>
<dbReference type="InterPro" id="IPR036097">
    <property type="entry name" value="HisK_dim/P_sf"/>
</dbReference>
<dbReference type="SUPFAM" id="SSF55874">
    <property type="entry name" value="ATPase domain of HSP90 chaperone/DNA topoisomerase II/histidine kinase"/>
    <property type="match status" value="1"/>
</dbReference>
<comment type="caution">
    <text evidence="7">Lacks conserved residue(s) required for the propagation of feature annotation.</text>
</comment>
<dbReference type="SMART" id="SM00388">
    <property type="entry name" value="HisKA"/>
    <property type="match status" value="1"/>
</dbReference>
<dbReference type="RefSeq" id="WP_012795326.1">
    <property type="nucleotide sequence ID" value="NC_013158.1"/>
</dbReference>
<dbReference type="HOGENOM" id="CLU_000445_114_58_2"/>
<dbReference type="Gene3D" id="3.40.50.2300">
    <property type="match status" value="1"/>
</dbReference>
<dbReference type="Pfam" id="PF01590">
    <property type="entry name" value="GAF"/>
    <property type="match status" value="1"/>
</dbReference>
<dbReference type="OrthoDB" id="342253at2157"/>
<accession>C7NQJ0</accession>
<dbReference type="eggNOG" id="arCOG02387">
    <property type="taxonomic scope" value="Archaea"/>
</dbReference>
<feature type="region of interest" description="Disordered" evidence="8">
    <location>
        <begin position="126"/>
        <end position="145"/>
    </location>
</feature>
<dbReference type="AlphaFoldDB" id="C7NQJ0"/>
<dbReference type="InterPro" id="IPR004358">
    <property type="entry name" value="Sig_transdc_His_kin-like_C"/>
</dbReference>
<organism evidence="12 13">
    <name type="scientific">Halorhabdus utahensis (strain DSM 12940 / JCM 11049 / AX-2)</name>
    <dbReference type="NCBI Taxonomy" id="519442"/>
    <lineage>
        <taxon>Archaea</taxon>
        <taxon>Methanobacteriati</taxon>
        <taxon>Methanobacteriota</taxon>
        <taxon>Stenosarchaea group</taxon>
        <taxon>Halobacteria</taxon>
        <taxon>Halobacteriales</taxon>
        <taxon>Haloarculaceae</taxon>
        <taxon>Halorhabdus</taxon>
    </lineage>
</organism>
<dbReference type="Pfam" id="PF00072">
    <property type="entry name" value="Response_reg"/>
    <property type="match status" value="1"/>
</dbReference>
<dbReference type="InterPro" id="IPR035965">
    <property type="entry name" value="PAS-like_dom_sf"/>
</dbReference>
<name>C7NQJ0_HALUD</name>
<dbReference type="Pfam" id="PF13426">
    <property type="entry name" value="PAS_9"/>
    <property type="match status" value="1"/>
</dbReference>
<dbReference type="EMBL" id="CP001687">
    <property type="protein sequence ID" value="ACV10449.1"/>
    <property type="molecule type" value="Genomic_DNA"/>
</dbReference>
<dbReference type="InterPro" id="IPR003594">
    <property type="entry name" value="HATPase_dom"/>
</dbReference>
<evidence type="ECO:0000256" key="4">
    <source>
        <dbReference type="ARBA" id="ARBA00022679"/>
    </source>
</evidence>
<keyword evidence="6" id="KW-0902">Two-component regulatory system</keyword>
<evidence type="ECO:0000259" key="9">
    <source>
        <dbReference type="PROSITE" id="PS50109"/>
    </source>
</evidence>
<keyword evidence="13" id="KW-1185">Reference proteome</keyword>
<dbReference type="Gene3D" id="3.30.565.10">
    <property type="entry name" value="Histidine kinase-like ATPase, C-terminal domain"/>
    <property type="match status" value="1"/>
</dbReference>
<dbReference type="InterPro" id="IPR003018">
    <property type="entry name" value="GAF"/>
</dbReference>
<feature type="domain" description="Histidine kinase" evidence="9">
    <location>
        <begin position="466"/>
        <end position="657"/>
    </location>
</feature>
<dbReference type="InterPro" id="IPR001789">
    <property type="entry name" value="Sig_transdc_resp-reg_receiver"/>
</dbReference>
<evidence type="ECO:0000313" key="13">
    <source>
        <dbReference type="Proteomes" id="UP000002071"/>
    </source>
</evidence>
<evidence type="ECO:0000259" key="10">
    <source>
        <dbReference type="PROSITE" id="PS50110"/>
    </source>
</evidence>
<dbReference type="InterPro" id="IPR005467">
    <property type="entry name" value="His_kinase_dom"/>
</dbReference>
<feature type="domain" description="PAS" evidence="11">
    <location>
        <begin position="155"/>
        <end position="223"/>
    </location>
</feature>
<evidence type="ECO:0000256" key="5">
    <source>
        <dbReference type="ARBA" id="ARBA00022777"/>
    </source>
</evidence>
<dbReference type="Pfam" id="PF02518">
    <property type="entry name" value="HATPase_c"/>
    <property type="match status" value="1"/>
</dbReference>
<dbReference type="SMART" id="SM00448">
    <property type="entry name" value="REC"/>
    <property type="match status" value="1"/>
</dbReference>
<dbReference type="STRING" id="519442.Huta_0261"/>
<sequence length="657" mass="71552">MVETIRVLLVAGSVDAETAPATALERVADRLAVESVPDADAGVDALAASGYHCVVASDDIPDTTGIEFFEAVRADHPDLPFVLITDVDSPAAASEAISAGVTDYVRRPDGPDAYSELATRIVTAVEQRRQRPAGDPPPSLSTAAGGARLAELERTEARFEALTGQTTLGVLTIDEDSIIQYANDAITELSGYTPGELVGESLHTIMPERFHDEHTAAISRYLEAGQRQLDWDWIELPGRHRDGTEIPLGISFGETTIDGDHRFTGIVRDISERKEQERQREATVDLLQELYEITADTDRSFEQKVTRLLELGCEHLDLAYGFLSQIKPGSNGDLESGTQRIVYAHGDHALLQPGETCPLSEAYCRKTIQADDLLVIADAVEAGWESDPAYEVFELGSYVGGKVVANGELYGTFCFASSEPREQPFTDAEQTIVRLMSKWVGYELEHGLVTTELERQNERVDEFASVLAHDLRNPLNVAVGRLDLLRTECNSDQLDDVADALDRMDALIDDVLTLAQGGQTVTETGAVELSTIAAESWETVKTEGATLRTEGNVTLQAERSRLRQLLENFFRNSIDHVGEDVTITVGDVENGFFVADDGPGIPEEERADVFESGFTTAEDGTGFGLAIVREIVQAHDWTITVTESESGGARFEIMTGA</sequence>
<evidence type="ECO:0000313" key="12">
    <source>
        <dbReference type="EMBL" id="ACV10449.1"/>
    </source>
</evidence>